<sequence>MTAPSTWVGLDHALTPPETSTFWAGERVLKIMRLLNMSAEEASWLLVSLELEIPGHGVSTLIILAGLGTGLFLKLAAIGI</sequence>
<comment type="caution">
    <text evidence="2">The sequence shown here is derived from an EMBL/GenBank/DDBJ whole genome shotgun (WGS) entry which is preliminary data.</text>
</comment>
<evidence type="ECO:0000256" key="1">
    <source>
        <dbReference type="SAM" id="Phobius"/>
    </source>
</evidence>
<keyword evidence="1" id="KW-0812">Transmembrane</keyword>
<evidence type="ECO:0000313" key="3">
    <source>
        <dbReference type="Proteomes" id="UP001338125"/>
    </source>
</evidence>
<name>A0ABR0SCQ9_9HYPO</name>
<keyword evidence="3" id="KW-1185">Reference proteome</keyword>
<evidence type="ECO:0000313" key="2">
    <source>
        <dbReference type="EMBL" id="KAK5989963.1"/>
    </source>
</evidence>
<accession>A0ABR0SCQ9</accession>
<protein>
    <submittedName>
        <fullName evidence="2">Uncharacterized protein</fullName>
    </submittedName>
</protein>
<feature type="transmembrane region" description="Helical" evidence="1">
    <location>
        <begin position="53"/>
        <end position="73"/>
    </location>
</feature>
<reference evidence="2 3" key="1">
    <citation type="submission" date="2024-01" db="EMBL/GenBank/DDBJ databases">
        <title>Complete genome of Cladobotryum mycophilum ATHUM6906.</title>
        <authorList>
            <person name="Christinaki A.C."/>
            <person name="Myridakis A.I."/>
            <person name="Kouvelis V.N."/>
        </authorList>
    </citation>
    <scope>NUCLEOTIDE SEQUENCE [LARGE SCALE GENOMIC DNA]</scope>
    <source>
        <strain evidence="2 3">ATHUM6906</strain>
    </source>
</reference>
<organism evidence="2 3">
    <name type="scientific">Cladobotryum mycophilum</name>
    <dbReference type="NCBI Taxonomy" id="491253"/>
    <lineage>
        <taxon>Eukaryota</taxon>
        <taxon>Fungi</taxon>
        <taxon>Dikarya</taxon>
        <taxon>Ascomycota</taxon>
        <taxon>Pezizomycotina</taxon>
        <taxon>Sordariomycetes</taxon>
        <taxon>Hypocreomycetidae</taxon>
        <taxon>Hypocreales</taxon>
        <taxon>Hypocreaceae</taxon>
        <taxon>Cladobotryum</taxon>
    </lineage>
</organism>
<proteinExistence type="predicted"/>
<keyword evidence="1" id="KW-1133">Transmembrane helix</keyword>
<gene>
    <name evidence="2" type="ORF">PT974_08226</name>
</gene>
<dbReference type="Proteomes" id="UP001338125">
    <property type="component" value="Unassembled WGS sequence"/>
</dbReference>
<dbReference type="EMBL" id="JAVFKD010000014">
    <property type="protein sequence ID" value="KAK5989963.1"/>
    <property type="molecule type" value="Genomic_DNA"/>
</dbReference>
<keyword evidence="1" id="KW-0472">Membrane</keyword>